<dbReference type="InterPro" id="IPR054557">
    <property type="entry name" value="NA-iREase1_dom"/>
</dbReference>
<dbReference type="InterPro" id="IPR011856">
    <property type="entry name" value="tRNA_endonuc-like_dom_sf"/>
</dbReference>
<reference evidence="5" key="1">
    <citation type="journal article" date="2014" name="Front. Microbiol.">
        <title>High frequency of phylogenetically diverse reductive dehalogenase-homologous genes in deep subseafloor sedimentary metagenomes.</title>
        <authorList>
            <person name="Kawai M."/>
            <person name="Futagami T."/>
            <person name="Toyoda A."/>
            <person name="Takaki Y."/>
            <person name="Nishi S."/>
            <person name="Hori S."/>
            <person name="Arai W."/>
            <person name="Tsubouchi T."/>
            <person name="Morono Y."/>
            <person name="Uchiyama I."/>
            <person name="Ito T."/>
            <person name="Fujiyama A."/>
            <person name="Inagaki F."/>
            <person name="Takami H."/>
        </authorList>
    </citation>
    <scope>NUCLEOTIDE SEQUENCE</scope>
    <source>
        <strain evidence="5">Expedition CK06-06</strain>
    </source>
</reference>
<sequence length="272" mass="30687">IIWWYETGGIPKEDFSRKHDIIFRYSKSDEYVFRPKEVMEKRSNEVLRRIATGIPTATRSTGQYRHPSDVWKIPTINAMAKERLGYPTQKPEALLGKIIKASSDEGSVVLDPFCGCGTTIVIAERLKRKWIGIDITHLAISLMRHRLEDSFGDEVEYEVIGEPVDLKGAEELAKQDPYQFQWWALGLAGARPAESEKKKGADRGIDGYIYFHDEPKKGKTKAIVLQVKSGHVGTSQIRDLKAVVEREEAQIGVFITLKGPTRGMKEEALKTG</sequence>
<dbReference type="EMBL" id="BARU01026148">
    <property type="protein sequence ID" value="GAH74532.1"/>
    <property type="molecule type" value="Genomic_DNA"/>
</dbReference>
<protein>
    <recommendedName>
        <fullName evidence="6">DNA methylase N-4/N-6 domain-containing protein</fullName>
    </recommendedName>
</protein>
<dbReference type="PRINTS" id="PR00508">
    <property type="entry name" value="S21N4MTFRASE"/>
</dbReference>
<dbReference type="Gene3D" id="3.40.50.150">
    <property type="entry name" value="Vaccinia Virus protein VP39"/>
    <property type="match status" value="1"/>
</dbReference>
<accession>X1HYM3</accession>
<dbReference type="AlphaFoldDB" id="X1HYM3"/>
<dbReference type="Pfam" id="PF01555">
    <property type="entry name" value="N6_N4_Mtase"/>
    <property type="match status" value="1"/>
</dbReference>
<dbReference type="PANTHER" id="PTHR13370">
    <property type="entry name" value="RNA METHYLASE-RELATED"/>
    <property type="match status" value="1"/>
</dbReference>
<feature type="domain" description="DNA methylase N-4/N-6" evidence="3">
    <location>
        <begin position="2"/>
        <end position="137"/>
    </location>
</feature>
<evidence type="ECO:0008006" key="6">
    <source>
        <dbReference type="Google" id="ProtNLM"/>
    </source>
</evidence>
<feature type="non-terminal residue" evidence="5">
    <location>
        <position position="272"/>
    </location>
</feature>
<dbReference type="PANTHER" id="PTHR13370:SF24">
    <property type="entry name" value="TYPE III RESTRICTION-MODIFICATION ENZYME STYLTI MOD SUBUNIT"/>
    <property type="match status" value="1"/>
</dbReference>
<evidence type="ECO:0000256" key="2">
    <source>
        <dbReference type="ARBA" id="ARBA00022679"/>
    </source>
</evidence>
<keyword evidence="2" id="KW-0808">Transferase</keyword>
<evidence type="ECO:0000259" key="3">
    <source>
        <dbReference type="Pfam" id="PF01555"/>
    </source>
</evidence>
<dbReference type="GO" id="GO:0032259">
    <property type="term" value="P:methylation"/>
    <property type="evidence" value="ECO:0007669"/>
    <property type="project" value="UniProtKB-KW"/>
</dbReference>
<dbReference type="Gene3D" id="3.40.1350.10">
    <property type="match status" value="1"/>
</dbReference>
<evidence type="ECO:0000256" key="1">
    <source>
        <dbReference type="ARBA" id="ARBA00022603"/>
    </source>
</evidence>
<dbReference type="Pfam" id="PF22722">
    <property type="entry name" value="NA-iREase1"/>
    <property type="match status" value="1"/>
</dbReference>
<dbReference type="GO" id="GO:0003677">
    <property type="term" value="F:DNA binding"/>
    <property type="evidence" value="ECO:0007669"/>
    <property type="project" value="InterPro"/>
</dbReference>
<evidence type="ECO:0000313" key="5">
    <source>
        <dbReference type="EMBL" id="GAH74532.1"/>
    </source>
</evidence>
<gene>
    <name evidence="5" type="ORF">S03H2_42045</name>
</gene>
<dbReference type="InterPro" id="IPR001091">
    <property type="entry name" value="RM_Methyltransferase"/>
</dbReference>
<feature type="non-terminal residue" evidence="5">
    <location>
        <position position="1"/>
    </location>
</feature>
<organism evidence="5">
    <name type="scientific">marine sediment metagenome</name>
    <dbReference type="NCBI Taxonomy" id="412755"/>
    <lineage>
        <taxon>unclassified sequences</taxon>
        <taxon>metagenomes</taxon>
        <taxon>ecological metagenomes</taxon>
    </lineage>
</organism>
<proteinExistence type="predicted"/>
<comment type="caution">
    <text evidence="5">The sequence shown here is derived from an EMBL/GenBank/DDBJ whole genome shotgun (WGS) entry which is preliminary data.</text>
</comment>
<name>X1HYM3_9ZZZZ</name>
<dbReference type="CDD" id="cd02440">
    <property type="entry name" value="AdoMet_MTases"/>
    <property type="match status" value="1"/>
</dbReference>
<keyword evidence="1" id="KW-0489">Methyltransferase</keyword>
<dbReference type="InterPro" id="IPR002941">
    <property type="entry name" value="DNA_methylase_N4/N6"/>
</dbReference>
<evidence type="ECO:0000259" key="4">
    <source>
        <dbReference type="Pfam" id="PF22722"/>
    </source>
</evidence>
<feature type="domain" description="NACHT-associated inactive Restriction Endonuclease 1 sensor" evidence="4">
    <location>
        <begin position="196"/>
        <end position="270"/>
    </location>
</feature>
<dbReference type="GO" id="GO:0008170">
    <property type="term" value="F:N-methyltransferase activity"/>
    <property type="evidence" value="ECO:0007669"/>
    <property type="project" value="InterPro"/>
</dbReference>
<dbReference type="GO" id="GO:0005737">
    <property type="term" value="C:cytoplasm"/>
    <property type="evidence" value="ECO:0007669"/>
    <property type="project" value="TreeGrafter"/>
</dbReference>
<dbReference type="InterPro" id="IPR029063">
    <property type="entry name" value="SAM-dependent_MTases_sf"/>
</dbReference>
<dbReference type="SUPFAM" id="SSF53335">
    <property type="entry name" value="S-adenosyl-L-methionine-dependent methyltransferases"/>
    <property type="match status" value="1"/>
</dbReference>